<sequence length="212" mass="23214">MGTDGLAFAVESGSDPEYLDSLNDQLRALNELLASEGLPLHREPTVRGAAVTRDRMSGVPYSFLHYLRRAYARACEYPDEPLTPVVEGENAADDPAIEAVGSTFTSHLICHSDCEGYYVPVDFREVLFSEELAGALVGSSTALLRELVYVAPYLGVQLVDGGLSDAEVERIYAGLDHADGEPHPFFRELEIWIMLFEAARISVENGTIIEFG</sequence>
<dbReference type="Proteomes" id="UP000683310">
    <property type="component" value="Chromosome"/>
</dbReference>
<protein>
    <submittedName>
        <fullName evidence="1">Uncharacterized protein</fullName>
    </submittedName>
</protein>
<evidence type="ECO:0000313" key="1">
    <source>
        <dbReference type="EMBL" id="QVI23589.1"/>
    </source>
</evidence>
<gene>
    <name evidence="1" type="ORF">KHQ06_12390</name>
</gene>
<dbReference type="RefSeq" id="WP_213559659.1">
    <property type="nucleotide sequence ID" value="NZ_JBHZDI010000011.1"/>
</dbReference>
<reference evidence="1 2" key="1">
    <citation type="submission" date="2021-04" db="EMBL/GenBank/DDBJ databases">
        <title>Nocardia tengchongensis.</title>
        <authorList>
            <person name="Zhuang k."/>
            <person name="Ran Y."/>
            <person name="Li W."/>
        </authorList>
    </citation>
    <scope>NUCLEOTIDE SEQUENCE [LARGE SCALE GENOMIC DNA]</scope>
    <source>
        <strain evidence="1 2">CFH S0057</strain>
    </source>
</reference>
<dbReference type="EMBL" id="CP074371">
    <property type="protein sequence ID" value="QVI23589.1"/>
    <property type="molecule type" value="Genomic_DNA"/>
</dbReference>
<proteinExistence type="predicted"/>
<evidence type="ECO:0000313" key="2">
    <source>
        <dbReference type="Proteomes" id="UP000683310"/>
    </source>
</evidence>
<keyword evidence="2" id="KW-1185">Reference proteome</keyword>
<accession>A0ABX8CXN3</accession>
<organism evidence="1 2">
    <name type="scientific">Nocardia tengchongensis</name>
    <dbReference type="NCBI Taxonomy" id="2055889"/>
    <lineage>
        <taxon>Bacteria</taxon>
        <taxon>Bacillati</taxon>
        <taxon>Actinomycetota</taxon>
        <taxon>Actinomycetes</taxon>
        <taxon>Mycobacteriales</taxon>
        <taxon>Nocardiaceae</taxon>
        <taxon>Nocardia</taxon>
    </lineage>
</organism>
<name>A0ABX8CXN3_9NOCA</name>